<dbReference type="EMBL" id="NKCL01000139">
    <property type="protein sequence ID" value="RSL80704.1"/>
    <property type="molecule type" value="Genomic_DNA"/>
</dbReference>
<evidence type="ECO:0000313" key="1">
    <source>
        <dbReference type="EMBL" id="RSL80704.1"/>
    </source>
</evidence>
<keyword evidence="2" id="KW-1185">Reference proteome</keyword>
<name>A0A428RT35_9HYPO</name>
<proteinExistence type="predicted"/>
<accession>A0A428RT35</accession>
<comment type="caution">
    <text evidence="1">The sequence shown here is derived from an EMBL/GenBank/DDBJ whole genome shotgun (WGS) entry which is preliminary data.</text>
</comment>
<organism evidence="1 2">
    <name type="scientific">Fusarium floridanum</name>
    <dbReference type="NCBI Taxonomy" id="1325733"/>
    <lineage>
        <taxon>Eukaryota</taxon>
        <taxon>Fungi</taxon>
        <taxon>Dikarya</taxon>
        <taxon>Ascomycota</taxon>
        <taxon>Pezizomycotina</taxon>
        <taxon>Sordariomycetes</taxon>
        <taxon>Hypocreomycetidae</taxon>
        <taxon>Hypocreales</taxon>
        <taxon>Nectriaceae</taxon>
        <taxon>Fusarium</taxon>
        <taxon>Fusarium solani species complex</taxon>
    </lineage>
</organism>
<dbReference type="AlphaFoldDB" id="A0A428RT35"/>
<dbReference type="Proteomes" id="UP000287972">
    <property type="component" value="Unassembled WGS sequence"/>
</dbReference>
<reference evidence="1 2" key="1">
    <citation type="submission" date="2017-06" db="EMBL/GenBank/DDBJ databases">
        <title>Comparative genomic analysis of Ambrosia Fusariam Clade fungi.</title>
        <authorList>
            <person name="Stajich J.E."/>
            <person name="Carrillo J."/>
            <person name="Kijimoto T."/>
            <person name="Eskalen A."/>
            <person name="O'Donnell K."/>
            <person name="Kasson M."/>
        </authorList>
    </citation>
    <scope>NUCLEOTIDE SEQUENCE [LARGE SCALE GENOMIC DNA]</scope>
    <source>
        <strain evidence="1 2">NRRL62606</strain>
    </source>
</reference>
<protein>
    <submittedName>
        <fullName evidence="1">Uncharacterized protein</fullName>
    </submittedName>
</protein>
<gene>
    <name evidence="1" type="ORF">CEP51_006389</name>
</gene>
<evidence type="ECO:0000313" key="2">
    <source>
        <dbReference type="Proteomes" id="UP000287972"/>
    </source>
</evidence>
<sequence length="149" mass="16485">MYVCMYCKCVSAAVTTVGTPTETSAKYHAIGSIITIPNHSTCCNDIMLQQHYNVGGRKTESCLELVDIVVVRLLESDQHIVEPQLGTVLHMPRTQAQPAWLLGESPVSWTAQEEMICRPALFLPKAALLSCTTAHKQQPLPSYLGHQHR</sequence>